<protein>
    <recommendedName>
        <fullName evidence="6">Universal stress protein</fullName>
    </recommendedName>
</protein>
<keyword evidence="9" id="KW-1185">Reference proteome</keyword>
<dbReference type="InterPro" id="IPR014729">
    <property type="entry name" value="Rossmann-like_a/b/a_fold"/>
</dbReference>
<evidence type="ECO:0000256" key="3">
    <source>
        <dbReference type="ARBA" id="ARBA00011738"/>
    </source>
</evidence>
<name>A0A2U8I932_9GAMM</name>
<dbReference type="PIRSF" id="PIRSF006276">
    <property type="entry name" value="UspA"/>
    <property type="match status" value="1"/>
</dbReference>
<dbReference type="AlphaFoldDB" id="A0A2U8I932"/>
<comment type="function">
    <text evidence="5">Required for resistance to DNA-damaging agents.</text>
</comment>
<evidence type="ECO:0000256" key="1">
    <source>
        <dbReference type="ARBA" id="ARBA00004496"/>
    </source>
</evidence>
<evidence type="ECO:0000259" key="7">
    <source>
        <dbReference type="Pfam" id="PF00582"/>
    </source>
</evidence>
<dbReference type="Proteomes" id="UP000261875">
    <property type="component" value="Chromosome"/>
</dbReference>
<feature type="domain" description="UspA" evidence="7">
    <location>
        <begin position="3"/>
        <end position="138"/>
    </location>
</feature>
<dbReference type="InterPro" id="IPR006016">
    <property type="entry name" value="UspA"/>
</dbReference>
<dbReference type="InterPro" id="IPR006015">
    <property type="entry name" value="Universal_stress_UspA"/>
</dbReference>
<comment type="subcellular location">
    <subcellularLocation>
        <location evidence="1 6">Cytoplasm</location>
    </subcellularLocation>
</comment>
<evidence type="ECO:0000256" key="2">
    <source>
        <dbReference type="ARBA" id="ARBA00008791"/>
    </source>
</evidence>
<dbReference type="KEGG" id="fsm:CCS41_08500"/>
<evidence type="ECO:0000313" key="9">
    <source>
        <dbReference type="Proteomes" id="UP000261875"/>
    </source>
</evidence>
<accession>A0A2U8I932</accession>
<dbReference type="Gene3D" id="3.40.50.620">
    <property type="entry name" value="HUPs"/>
    <property type="match status" value="1"/>
</dbReference>
<evidence type="ECO:0000256" key="6">
    <source>
        <dbReference type="PIRNR" id="PIRNR006276"/>
    </source>
</evidence>
<comment type="subunit">
    <text evidence="3">Homodimer.</text>
</comment>
<evidence type="ECO:0000256" key="5">
    <source>
        <dbReference type="ARBA" id="ARBA00037131"/>
    </source>
</evidence>
<dbReference type="SUPFAM" id="SSF52402">
    <property type="entry name" value="Adenine nucleotide alpha hydrolases-like"/>
    <property type="match status" value="1"/>
</dbReference>
<keyword evidence="4 6" id="KW-0963">Cytoplasm</keyword>
<dbReference type="NCBIfam" id="NF011698">
    <property type="entry name" value="PRK15118.1"/>
    <property type="match status" value="1"/>
</dbReference>
<dbReference type="PANTHER" id="PTHR46268">
    <property type="entry name" value="STRESS RESPONSE PROTEIN NHAX"/>
    <property type="match status" value="1"/>
</dbReference>
<proteinExistence type="inferred from homology"/>
<reference evidence="8 9" key="1">
    <citation type="submission" date="2017-05" db="EMBL/GenBank/DDBJ databases">
        <title>Genome sequence of Candidatus Fukatsuia symbiotica and Candidatus Hamiltonella defensa from Acyrthosiphon pisum strain 5D.</title>
        <authorList>
            <person name="Patel V.A."/>
            <person name="Chevignon G."/>
            <person name="Russell J.A."/>
            <person name="Oliver K.M."/>
        </authorList>
    </citation>
    <scope>NUCLEOTIDE SEQUENCE [LARGE SCALE GENOMIC DNA]</scope>
    <source>
        <strain evidence="8 9">5D</strain>
    </source>
</reference>
<gene>
    <name evidence="8" type="ORF">CCS41_08500</name>
</gene>
<dbReference type="STRING" id="1878942.GCA_900128755_00872"/>
<dbReference type="EMBL" id="CP021659">
    <property type="protein sequence ID" value="AWK14504.1"/>
    <property type="molecule type" value="Genomic_DNA"/>
</dbReference>
<evidence type="ECO:0000313" key="8">
    <source>
        <dbReference type="EMBL" id="AWK14504.1"/>
    </source>
</evidence>
<dbReference type="Pfam" id="PF00582">
    <property type="entry name" value="Usp"/>
    <property type="match status" value="1"/>
</dbReference>
<dbReference type="RefSeq" id="WP_072549736.1">
    <property type="nucleotide sequence ID" value="NZ_CP021659.1"/>
</dbReference>
<dbReference type="PANTHER" id="PTHR46268:SF23">
    <property type="entry name" value="UNIVERSAL STRESS PROTEIN A-RELATED"/>
    <property type="match status" value="1"/>
</dbReference>
<organism evidence="8 9">
    <name type="scientific">Candidatus Fukatsuia symbiotica</name>
    <dbReference type="NCBI Taxonomy" id="1878942"/>
    <lineage>
        <taxon>Bacteria</taxon>
        <taxon>Pseudomonadati</taxon>
        <taxon>Pseudomonadota</taxon>
        <taxon>Gammaproteobacteria</taxon>
        <taxon>Enterobacterales</taxon>
        <taxon>Yersiniaceae</taxon>
        <taxon>Candidatus Fukatsuia</taxon>
    </lineage>
</organism>
<dbReference type="OrthoDB" id="9792500at2"/>
<dbReference type="GO" id="GO:0005737">
    <property type="term" value="C:cytoplasm"/>
    <property type="evidence" value="ECO:0007669"/>
    <property type="project" value="UniProtKB-SubCell"/>
</dbReference>
<evidence type="ECO:0000256" key="4">
    <source>
        <dbReference type="ARBA" id="ARBA00022490"/>
    </source>
</evidence>
<comment type="similarity">
    <text evidence="2 6">Belongs to the universal stress protein A family.</text>
</comment>
<sequence>MAYKHILIAVDLSSESKMLVEKAVSIARPYDAKISLVHVNVNYTALSSSLMDVHIGDMQESISEKTDDALKQLADEAGYPIEQTRNASGSLVSALVKIIEECRIDLVLCGHHQDVWSKFVSSARELINSLPVDMLIVPLLEVKETENS</sequence>